<feature type="compositionally biased region" description="Basic and acidic residues" evidence="2">
    <location>
        <begin position="326"/>
        <end position="337"/>
    </location>
</feature>
<accession>A0A7S0WH37</accession>
<proteinExistence type="predicted"/>
<sequence length="376" mass="42499">MAELALGAQLNSTEEGKGLTQSLPVLKTNQGIPAAQIRKSTSMLQDLQEYIKGVEAIANARKDELEKLYEERREEERREKLRRANFKHAESASGNFMQMADIPKKVQSLHEDIKAQKDKARKYKEKANDSERSVLVQQQQLNKLEDKLKVVSEALSAVGKRPGQVFDEKEMLDTLTEKERQLEELQNRLQVVIRSREVDLKKFRLEKKSDKREYEKLLDEFAAAKIENEEKGKNIRTDALTIKNLLKEKADIKRQLTKPAPTSHDFAHGVPNNKDESDAWPRVVYDERHLQLMICVVRDDGNRSGKAVPTDEEDPVKIQIADGLDPEGHPDVSERELAPPTAEAEADETVQTTAPEATPPVESESNADPDSAPLPQ</sequence>
<gene>
    <name evidence="3" type="ORF">POBO1169_LOCUS8775</name>
</gene>
<organism evidence="3">
    <name type="scientific">Pyramimonas obovata</name>
    <dbReference type="NCBI Taxonomy" id="1411642"/>
    <lineage>
        <taxon>Eukaryota</taxon>
        <taxon>Viridiplantae</taxon>
        <taxon>Chlorophyta</taxon>
        <taxon>Pyramimonadophyceae</taxon>
        <taxon>Pyramimonadales</taxon>
        <taxon>Pyramimonadaceae</taxon>
        <taxon>Pyramimonas</taxon>
        <taxon>Pyramimonas incertae sedis</taxon>
    </lineage>
</organism>
<evidence type="ECO:0000313" key="3">
    <source>
        <dbReference type="EMBL" id="CAD8666750.1"/>
    </source>
</evidence>
<keyword evidence="1" id="KW-0175">Coiled coil</keyword>
<dbReference type="EMBL" id="HBFA01017148">
    <property type="protein sequence ID" value="CAD8666750.1"/>
    <property type="molecule type" value="Transcribed_RNA"/>
</dbReference>
<name>A0A7S0WH37_9CHLO</name>
<dbReference type="AlphaFoldDB" id="A0A7S0WH37"/>
<evidence type="ECO:0000256" key="1">
    <source>
        <dbReference type="SAM" id="Coils"/>
    </source>
</evidence>
<evidence type="ECO:0000256" key="2">
    <source>
        <dbReference type="SAM" id="MobiDB-lite"/>
    </source>
</evidence>
<feature type="coiled-coil region" evidence="1">
    <location>
        <begin position="55"/>
        <end position="82"/>
    </location>
</feature>
<feature type="region of interest" description="Disordered" evidence="2">
    <location>
        <begin position="301"/>
        <end position="376"/>
    </location>
</feature>
<protein>
    <recommendedName>
        <fullName evidence="4">Lebercilin domain-containing protein</fullName>
    </recommendedName>
</protein>
<evidence type="ECO:0008006" key="4">
    <source>
        <dbReference type="Google" id="ProtNLM"/>
    </source>
</evidence>
<feature type="coiled-coil region" evidence="1">
    <location>
        <begin position="106"/>
        <end position="227"/>
    </location>
</feature>
<feature type="region of interest" description="Disordered" evidence="2">
    <location>
        <begin position="255"/>
        <end position="277"/>
    </location>
</feature>
<reference evidence="3" key="1">
    <citation type="submission" date="2021-01" db="EMBL/GenBank/DDBJ databases">
        <authorList>
            <person name="Corre E."/>
            <person name="Pelletier E."/>
            <person name="Niang G."/>
            <person name="Scheremetjew M."/>
            <person name="Finn R."/>
            <person name="Kale V."/>
            <person name="Holt S."/>
            <person name="Cochrane G."/>
            <person name="Meng A."/>
            <person name="Brown T."/>
            <person name="Cohen L."/>
        </authorList>
    </citation>
    <scope>NUCLEOTIDE SEQUENCE</scope>
    <source>
        <strain evidence="3">CCMP722</strain>
    </source>
</reference>